<accession>A0ACC3SFE0</accession>
<dbReference type="EMBL" id="JAMKPW020000013">
    <property type="protein sequence ID" value="KAK8211583.1"/>
    <property type="molecule type" value="Genomic_DNA"/>
</dbReference>
<dbReference type="Proteomes" id="UP001320706">
    <property type="component" value="Unassembled WGS sequence"/>
</dbReference>
<sequence>MAVTMTLTRSQKIYATSEERKQRNRQAQAAFRERRTEYIKQLETTIKHHEDTLQNLQQSHRSAADECLMLRYKNSLLERILLEKGIDVQAELQAKTGSPALGPAYMPPHVRPPMGQTPLQRTAMSQQHARRAGQPPFGQAMGPGMGRPLDGSFSARSPQGHPTPSSHASSPNAMSTHTPPSIPQGQMTPPTSAVLAQPQQYRSSQPQPPRPAYMMQQRPAPPSQYPSSNSTQTGATMTGSTAPHGPTTGSTAYYPSPFQKHIDQLGKLPQQEYDAAPHQPPSIVPDAEQPTDTSESASVAGAQQQQDHAQQYHHQFPNHPPMQHPQMQKIGPDGQPQPQEGGPFMAGNQMFDPYDPMLDADPFGLSASMHFPTNYAFDQPPQR</sequence>
<keyword evidence="2" id="KW-1185">Reference proteome</keyword>
<organism evidence="1 2">
    <name type="scientific">Zalaria obscura</name>
    <dbReference type="NCBI Taxonomy" id="2024903"/>
    <lineage>
        <taxon>Eukaryota</taxon>
        <taxon>Fungi</taxon>
        <taxon>Dikarya</taxon>
        <taxon>Ascomycota</taxon>
        <taxon>Pezizomycotina</taxon>
        <taxon>Dothideomycetes</taxon>
        <taxon>Dothideomycetidae</taxon>
        <taxon>Dothideales</taxon>
        <taxon>Zalariaceae</taxon>
        <taxon>Zalaria</taxon>
    </lineage>
</organism>
<comment type="caution">
    <text evidence="1">The sequence shown here is derived from an EMBL/GenBank/DDBJ whole genome shotgun (WGS) entry which is preliminary data.</text>
</comment>
<proteinExistence type="predicted"/>
<name>A0ACC3SFE0_9PEZI</name>
<gene>
    <name evidence="1" type="ORF">M8818_003238</name>
</gene>
<evidence type="ECO:0000313" key="2">
    <source>
        <dbReference type="Proteomes" id="UP001320706"/>
    </source>
</evidence>
<evidence type="ECO:0000313" key="1">
    <source>
        <dbReference type="EMBL" id="KAK8211583.1"/>
    </source>
</evidence>
<protein>
    <submittedName>
        <fullName evidence="1">Uncharacterized protein</fullName>
    </submittedName>
</protein>
<reference evidence="1" key="1">
    <citation type="submission" date="2024-02" db="EMBL/GenBank/DDBJ databases">
        <title>Metagenome Assembled Genome of Zalaria obscura JY119.</title>
        <authorList>
            <person name="Vighnesh L."/>
            <person name="Jagadeeshwari U."/>
            <person name="Venkata Ramana C."/>
            <person name="Sasikala C."/>
        </authorList>
    </citation>
    <scope>NUCLEOTIDE SEQUENCE</scope>
    <source>
        <strain evidence="1">JY119</strain>
    </source>
</reference>